<dbReference type="Pfam" id="PF20419">
    <property type="entry name" value="DUF6701"/>
    <property type="match status" value="1"/>
</dbReference>
<keyword evidence="1" id="KW-0732">Signal</keyword>
<feature type="signal peptide" evidence="1">
    <location>
        <begin position="1"/>
        <end position="26"/>
    </location>
</feature>
<comment type="caution">
    <text evidence="3">The sequence shown here is derived from an EMBL/GenBank/DDBJ whole genome shotgun (WGS) entry which is preliminary data.</text>
</comment>
<dbReference type="Proteomes" id="UP000887104">
    <property type="component" value="Unassembled WGS sequence"/>
</dbReference>
<dbReference type="RefSeq" id="WP_246616069.1">
    <property type="nucleotide sequence ID" value="NZ_BPEY01000004.1"/>
</dbReference>
<evidence type="ECO:0000313" key="4">
    <source>
        <dbReference type="Proteomes" id="UP000887104"/>
    </source>
</evidence>
<accession>A0ABQ4P0M5</accession>
<dbReference type="InterPro" id="IPR011658">
    <property type="entry name" value="PA14_dom"/>
</dbReference>
<dbReference type="EMBL" id="BPEY01000004">
    <property type="protein sequence ID" value="GIU41015.1"/>
    <property type="molecule type" value="Genomic_DNA"/>
</dbReference>
<keyword evidence="4" id="KW-1185">Reference proteome</keyword>
<feature type="chain" id="PRO_5045868500" description="PA14 domain-containing protein" evidence="1">
    <location>
        <begin position="27"/>
        <end position="1479"/>
    </location>
</feature>
<dbReference type="PROSITE" id="PS51820">
    <property type="entry name" value="PA14"/>
    <property type="match status" value="1"/>
</dbReference>
<reference evidence="3" key="1">
    <citation type="submission" date="2021-05" db="EMBL/GenBank/DDBJ databases">
        <title>Molecular characterization for Shewanella algae harboring chromosomal blaOXA-55-like strains isolated from clinical and environment sample.</title>
        <authorList>
            <person name="Ohama Y."/>
            <person name="Aoki K."/>
            <person name="Harada S."/>
            <person name="Moriya K."/>
            <person name="Ishii Y."/>
            <person name="Tateda K."/>
        </authorList>
    </citation>
    <scope>NUCLEOTIDE SEQUENCE</scope>
    <source>
        <strain evidence="3">JCM 11563</strain>
    </source>
</reference>
<protein>
    <recommendedName>
        <fullName evidence="2">PA14 domain-containing protein</fullName>
    </recommendedName>
</protein>
<dbReference type="Pfam" id="PF07691">
    <property type="entry name" value="PA14"/>
    <property type="match status" value="1"/>
</dbReference>
<feature type="domain" description="PA14" evidence="2">
    <location>
        <begin position="302"/>
        <end position="467"/>
    </location>
</feature>
<dbReference type="InterPro" id="IPR046524">
    <property type="entry name" value="DUF6701"/>
</dbReference>
<dbReference type="Gene3D" id="3.90.182.10">
    <property type="entry name" value="Toxin - Anthrax Protective Antigen,domain 1"/>
    <property type="match status" value="1"/>
</dbReference>
<name>A0ABQ4P0M5_9GAMM</name>
<evidence type="ECO:0000259" key="2">
    <source>
        <dbReference type="PROSITE" id="PS51820"/>
    </source>
</evidence>
<organism evidence="3 4">
    <name type="scientific">Shewanella sairae</name>
    <dbReference type="NCBI Taxonomy" id="190310"/>
    <lineage>
        <taxon>Bacteria</taxon>
        <taxon>Pseudomonadati</taxon>
        <taxon>Pseudomonadota</taxon>
        <taxon>Gammaproteobacteria</taxon>
        <taxon>Alteromonadales</taxon>
        <taxon>Shewanellaceae</taxon>
        <taxon>Shewanella</taxon>
    </lineage>
</organism>
<evidence type="ECO:0000256" key="1">
    <source>
        <dbReference type="SAM" id="SignalP"/>
    </source>
</evidence>
<gene>
    <name evidence="3" type="ORF">TUM4438_03680</name>
</gene>
<dbReference type="InterPro" id="IPR037524">
    <property type="entry name" value="PA14/GLEYA"/>
</dbReference>
<proteinExistence type="predicted"/>
<evidence type="ECO:0000313" key="3">
    <source>
        <dbReference type="EMBL" id="GIU41015.1"/>
    </source>
</evidence>
<sequence>MTRLSQCIFAVLLYLVLAVSAQPASAADWNWQDTFNEGLNSYTANGEINFTSNGKLYNAPIRGQLPSFNVREDTKSCVPSGMKAKNCKSGRYTASLPSTRLPFSQCRSNSDINLGPPSSANGEIIVPVGHYGSITSREDGGTITFQSGTGENIYRIKSLDVRGGVLRLAPGQYWIENLNIASKAIVVVPHNYFGSVAIFVGNDFTLSNTVQTYTSDSFLIYGYSDIDIAATTTFRGHAVAEGRLSLGRATDVVGALTSDYISVPMDARVNYDATAHKIDVIPNCGEDAPNPAVPAQCPAEQSNVEGLTYRTYDARAWSTGNNSPVNHGQFNDLIDQVRKTTYQIGESIETNFDQKGDGINPHSDEDADQDLYLGLFEGYIDAPETGEYTFAIDGDDAIELLIDGEVITGFYNRHGTCNCLTKQGKVSLEKGTHTIELRLHEATGQEAFRLYWQPPSANSLTIVPKEQLLTCPAPQFEFGQVELDGNGVATVYFKNSYAAAPVVMAMPTIDITGTNDNSDRPSTIRVNYLTDQYAQIQQINSNPPWGLNKKMTKIDYFVMEPGYRFIERGSALQAGSVSTTFYQGKNTTGPNRGYQSIDFDHNFGARPAMIGQALTRANNRFITTVINDVDLNGSDFNIAIEGSEVSGGIWQPELLGYAAGLGRGTISVADEEIIFKFGHALNHGSGNSVRTLSQQCAFNNSYFEKGFLAQPITIANKNQRNGGDGGWVRRCLKDEFNNDVSFALDEDLNDGERQHIAESIGYFAFEIAAEPPAVNHYRISFDSGALSCAAKPITVQACADADCTSLLNDPASVVITKNGADYTTADVVGSAQVNIWHPQGGLVTLGLGNTVPSGEFFCYIDGNLVDNSQCQLSFENSGIYFDIDDLTACKNSANFEMYAVKKDELTQQCTPLFANQTKPISMAFNYITPDAAEVNATEKLTINSLHSPETSKDIAGGDSQELQVHFDANGKALLNVNYPEAGKVELAATLTETINSPDGSTSETLVLEHSDQFVSKPDGFHFFNGSGVNGCKGASCNILEEAGDDFAMNVKAVCGADDGTSYKDRSALKNFRFSDMKIKSVLQAPLLSNGDDKDGTLGTLGLAEISFTKTNSAPLTVTNQTYSEVGAMSLALDGDVNYLGTTIEEAKSTSDLFGRFTPYFLRVEANSPKLQAQCNSFTYMDQPFGFQSGSEPTIAVKGMNKAGAETGNYQIGDWWRYKGNQWLNRTYSDTSGATSVDGAALQILDASPASEQVNYYPQDDTNLVRRAYLIDTELHYARTSSLAIPFNAQFDLQLPQAGVTDSDGICYRDSADSACLDFTFNDIAKDDAFAMRYGRFILQNGYGPSTEELRLAVNTQFVNSGGVWEVNSADMCSEFNTTSATESAEVGLYLTPDTGLEAVKGYTQTGGTGQSGMIDDGNSFIYFPAPNADGEVGLQQHVDKWLKWYWNFDSTSGLQDPRATANFGTYRGHDRIIYWREVN</sequence>
<dbReference type="SMART" id="SM00758">
    <property type="entry name" value="PA14"/>
    <property type="match status" value="1"/>
</dbReference>
<dbReference type="SUPFAM" id="SSF56988">
    <property type="entry name" value="Anthrax protective antigen"/>
    <property type="match status" value="1"/>
</dbReference>